<evidence type="ECO:0000256" key="8">
    <source>
        <dbReference type="ARBA" id="ARBA00023136"/>
    </source>
</evidence>
<keyword evidence="7 10" id="KW-1133">Transmembrane helix</keyword>
<evidence type="ECO:0000256" key="5">
    <source>
        <dbReference type="ARBA" id="ARBA00022679"/>
    </source>
</evidence>
<keyword evidence="10" id="KW-1003">Cell membrane</keyword>
<protein>
    <recommendedName>
        <fullName evidence="9 10">Polyprenol-phosphate-mannose--protein mannosyltransferase</fullName>
        <ecNumber evidence="10">2.4.1.-</ecNumber>
    </recommendedName>
</protein>
<feature type="region of interest" description="Disordered" evidence="11">
    <location>
        <begin position="1"/>
        <end position="71"/>
    </location>
</feature>
<feature type="transmembrane region" description="Helical" evidence="10">
    <location>
        <begin position="366"/>
        <end position="386"/>
    </location>
</feature>
<evidence type="ECO:0000313" key="15">
    <source>
        <dbReference type="EMBL" id="KWX05832.1"/>
    </source>
</evidence>
<dbReference type="GO" id="GO:0012505">
    <property type="term" value="C:endomembrane system"/>
    <property type="evidence" value="ECO:0007669"/>
    <property type="project" value="UniProtKB-SubCell"/>
</dbReference>
<keyword evidence="6 10" id="KW-0812">Transmembrane</keyword>
<feature type="domain" description="ArnT-like N-terminal" evidence="12">
    <location>
        <begin position="122"/>
        <end position="344"/>
    </location>
</feature>
<evidence type="ECO:0000256" key="6">
    <source>
        <dbReference type="ARBA" id="ARBA00022692"/>
    </source>
</evidence>
<dbReference type="UniPathway" id="UPA00378"/>
<dbReference type="GO" id="GO:0004169">
    <property type="term" value="F:dolichyl-phosphate-mannose-protein mannosyltransferase activity"/>
    <property type="evidence" value="ECO:0007669"/>
    <property type="project" value="UniProtKB-UniRule"/>
</dbReference>
<dbReference type="PANTHER" id="PTHR10050:SF46">
    <property type="entry name" value="PROTEIN O-MANNOSYL-TRANSFERASE 2"/>
    <property type="match status" value="1"/>
</dbReference>
<feature type="transmembrane region" description="Helical" evidence="10">
    <location>
        <begin position="558"/>
        <end position="577"/>
    </location>
</feature>
<dbReference type="InterPro" id="IPR032421">
    <property type="entry name" value="PMT_4TMC"/>
</dbReference>
<dbReference type="Proteomes" id="UP000070598">
    <property type="component" value="Unassembled WGS sequence"/>
</dbReference>
<feature type="domain" description="Protein O-mannosyl-transferase C-terminal four TM" evidence="13">
    <location>
        <begin position="412"/>
        <end position="600"/>
    </location>
</feature>
<feature type="compositionally biased region" description="Low complexity" evidence="11">
    <location>
        <begin position="1"/>
        <end position="19"/>
    </location>
</feature>
<dbReference type="GO" id="GO:0005886">
    <property type="term" value="C:plasma membrane"/>
    <property type="evidence" value="ECO:0007669"/>
    <property type="project" value="UniProtKB-SubCell"/>
</dbReference>
<keyword evidence="4 10" id="KW-0328">Glycosyltransferase</keyword>
<evidence type="ECO:0000313" key="17">
    <source>
        <dbReference type="Proteomes" id="UP000070659"/>
    </source>
</evidence>
<evidence type="ECO:0000256" key="9">
    <source>
        <dbReference type="ARBA" id="ARBA00093617"/>
    </source>
</evidence>
<dbReference type="EMBL" id="JYIJ01000013">
    <property type="protein sequence ID" value="KWX05166.1"/>
    <property type="molecule type" value="Genomic_DNA"/>
</dbReference>
<reference evidence="14 17" key="2">
    <citation type="submission" date="2015-02" db="EMBL/GenBank/DDBJ databases">
        <title>Physiological reanalysis, assessment of diazotrophy, and genome sequences of multiple isolates of Streptomyces thermoautotrophicus.</title>
        <authorList>
            <person name="MacKellar D.C."/>
            <person name="Lieber L."/>
            <person name="Norman J."/>
            <person name="Bolger A."/>
            <person name="Tobin C."/>
            <person name="Murray J.W."/>
            <person name="Prell J."/>
        </authorList>
    </citation>
    <scope>NUCLEOTIDE SEQUENCE [LARGE SCALE GENOMIC DNA]</scope>
    <source>
        <strain evidence="14 17">UBT1</strain>
    </source>
</reference>
<dbReference type="EMBL" id="JYIK01001117">
    <property type="protein sequence ID" value="KWX05832.1"/>
    <property type="molecule type" value="Genomic_DNA"/>
</dbReference>
<dbReference type="AlphaFoldDB" id="A0A132N586"/>
<gene>
    <name evidence="14" type="ORF">TH66_05075</name>
    <name evidence="15" type="ORF">TR74_23420</name>
</gene>
<name>A0A132N586_9ACTN</name>
<dbReference type="Pfam" id="PF02366">
    <property type="entry name" value="PMT"/>
    <property type="match status" value="1"/>
</dbReference>
<dbReference type="Pfam" id="PF16192">
    <property type="entry name" value="PMT_4TMC"/>
    <property type="match status" value="1"/>
</dbReference>
<accession>A0A132N586</accession>
<feature type="transmembrane region" description="Helical" evidence="10">
    <location>
        <begin position="477"/>
        <end position="494"/>
    </location>
</feature>
<evidence type="ECO:0000256" key="1">
    <source>
        <dbReference type="ARBA" id="ARBA00004127"/>
    </source>
</evidence>
<feature type="transmembrane region" description="Helical" evidence="10">
    <location>
        <begin position="524"/>
        <end position="546"/>
    </location>
</feature>
<evidence type="ECO:0000313" key="16">
    <source>
        <dbReference type="Proteomes" id="UP000070598"/>
    </source>
</evidence>
<evidence type="ECO:0000256" key="4">
    <source>
        <dbReference type="ARBA" id="ARBA00022676"/>
    </source>
</evidence>
<sequence length="601" mass="66194">MTSASASSRASRGGASARSPIGVPASTRSPSFTSSSWPLRTGRSRRHPAAPSYREERGRSGLCREALPPPGPYDGRVASDVVIVRVPQVSATERRAWPPLRERLAPPLPSRGLAGWVGPLAILLLGGYLRFRNLGEPRTLVFDETYYAKDAWSLLRTGYEHSWPDKADAAVVAGHPSFLDRASFVVHPPVGKWVIAVGEWLFGMNAFGWRFMLALLGTLSILLVARIARRLTRSDLLGVVAGLLLAVDGLHLVMSRTALLDGVLMFWLLAAFGCLLLDRDQTRARLAAIAERQPERLAGSGPRLGWRPWRIAAAVFLGLACATKWNGVWYLAGFAALVVLWDLGARRAAGVRHPCTRLVPDALTTGTVFFGIGLAVYLASWAGWFATDGGWDRRWADTHPAAGLATLIPDALRSLWHYHAAMWHFHTTLRASHPYMSHPWGWLVLARPVSYFYENQNVTGCGGDPCVREILALGTPALWWLAAAALPYLAWRALARRDWRASAVLLAVAAGWLPWFLYSERTIFYFYAAAFTPFLVLAATLTLGTILGPPVPGPRRTWGAITAGLLVLLVVLSFAYFHPLFVGDPLTTSEWNNRMWLRSWI</sequence>
<feature type="compositionally biased region" description="Low complexity" evidence="11">
    <location>
        <begin position="26"/>
        <end position="36"/>
    </location>
</feature>
<dbReference type="PATRIC" id="fig|1469144.8.peg.4649"/>
<evidence type="ECO:0000256" key="3">
    <source>
        <dbReference type="ARBA" id="ARBA00007222"/>
    </source>
</evidence>
<feature type="transmembrane region" description="Helical" evidence="10">
    <location>
        <begin position="259"/>
        <end position="277"/>
    </location>
</feature>
<evidence type="ECO:0000259" key="13">
    <source>
        <dbReference type="Pfam" id="PF16192"/>
    </source>
</evidence>
<dbReference type="Proteomes" id="UP000070659">
    <property type="component" value="Unassembled WGS sequence"/>
</dbReference>
<dbReference type="InterPro" id="IPR003342">
    <property type="entry name" value="ArnT-like_N"/>
</dbReference>
<evidence type="ECO:0000313" key="14">
    <source>
        <dbReference type="EMBL" id="KWX05166.1"/>
    </source>
</evidence>
<organism evidence="14 17">
    <name type="scientific">Carbonactinospora thermoautotrophica</name>
    <dbReference type="NCBI Taxonomy" id="1469144"/>
    <lineage>
        <taxon>Bacteria</taxon>
        <taxon>Bacillati</taxon>
        <taxon>Actinomycetota</taxon>
        <taxon>Actinomycetes</taxon>
        <taxon>Kitasatosporales</taxon>
        <taxon>Carbonactinosporaceae</taxon>
        <taxon>Carbonactinospora</taxon>
    </lineage>
</organism>
<evidence type="ECO:0000259" key="12">
    <source>
        <dbReference type="Pfam" id="PF02366"/>
    </source>
</evidence>
<keyword evidence="8 10" id="KW-0472">Membrane</keyword>
<proteinExistence type="inferred from homology"/>
<comment type="function">
    <text evidence="10">Protein O-mannosyltransferase that catalyzes the transfer of a single mannose residue from a polyprenol phospho-mannosyl lipidic donor to the hydroxyl group of selected serine and threonine residues in acceptor proteins.</text>
</comment>
<reference evidence="16" key="1">
    <citation type="submission" date="2015-02" db="EMBL/GenBank/DDBJ databases">
        <title>Physiological reanalysis, assessment of diazotrophy, and genome sequences of multiple isolates of Streptomyces thermoautotrophicus.</title>
        <authorList>
            <person name="MacKellar D.C."/>
            <person name="Lieber L."/>
            <person name="Norman J."/>
            <person name="Bolger A."/>
            <person name="Tobin C."/>
            <person name="Murray J.W."/>
            <person name="Friesen M."/>
            <person name="Prell J."/>
        </authorList>
    </citation>
    <scope>NUCLEOTIDE SEQUENCE [LARGE SCALE GENOMIC DNA]</scope>
    <source>
        <strain evidence="16">UBT1</strain>
    </source>
</reference>
<feature type="transmembrane region" description="Helical" evidence="10">
    <location>
        <begin position="304"/>
        <end position="322"/>
    </location>
</feature>
<evidence type="ECO:0000256" key="2">
    <source>
        <dbReference type="ARBA" id="ARBA00004922"/>
    </source>
</evidence>
<comment type="subcellular location">
    <subcellularLocation>
        <location evidence="10">Cell membrane</location>
    </subcellularLocation>
    <subcellularLocation>
        <location evidence="1">Endomembrane system</location>
        <topology evidence="1">Multi-pass membrane protein</topology>
    </subcellularLocation>
</comment>
<comment type="similarity">
    <text evidence="3 10">Belongs to the glycosyltransferase 39 family.</text>
</comment>
<dbReference type="PANTHER" id="PTHR10050">
    <property type="entry name" value="DOLICHYL-PHOSPHATE-MANNOSE--PROTEIN MANNOSYLTRANSFERASE"/>
    <property type="match status" value="1"/>
</dbReference>
<comment type="pathway">
    <text evidence="2 10">Protein modification; protein glycosylation.</text>
</comment>
<feature type="transmembrane region" description="Helical" evidence="10">
    <location>
        <begin position="207"/>
        <end position="224"/>
    </location>
</feature>
<feature type="transmembrane region" description="Helical" evidence="10">
    <location>
        <begin position="501"/>
        <end position="518"/>
    </location>
</feature>
<evidence type="ECO:0000256" key="7">
    <source>
        <dbReference type="ARBA" id="ARBA00022989"/>
    </source>
</evidence>
<dbReference type="InterPro" id="IPR027005">
    <property type="entry name" value="PMT-like"/>
</dbReference>
<keyword evidence="5 10" id="KW-0808">Transferase</keyword>
<dbReference type="EC" id="2.4.1.-" evidence="10"/>
<comment type="caution">
    <text evidence="14">The sequence shown here is derived from an EMBL/GenBank/DDBJ whole genome shotgun (WGS) entry which is preliminary data.</text>
</comment>
<feature type="transmembrane region" description="Helical" evidence="10">
    <location>
        <begin position="236"/>
        <end position="253"/>
    </location>
</feature>
<evidence type="ECO:0000256" key="10">
    <source>
        <dbReference type="RuleBase" id="RU367007"/>
    </source>
</evidence>
<evidence type="ECO:0000256" key="11">
    <source>
        <dbReference type="SAM" id="MobiDB-lite"/>
    </source>
</evidence>